<dbReference type="EMBL" id="CP030118">
    <property type="protein sequence ID" value="QDL09638.1"/>
    <property type="molecule type" value="Genomic_DNA"/>
</dbReference>
<dbReference type="InterPro" id="IPR016055">
    <property type="entry name" value="A-D-PHexomutase_a/b/a-I/II/III"/>
</dbReference>
<dbReference type="FunFam" id="3.40.120.10:FF:000005">
    <property type="entry name" value="Phosphoglucomutase 5"/>
    <property type="match status" value="1"/>
</dbReference>
<dbReference type="InterPro" id="IPR045244">
    <property type="entry name" value="PGM"/>
</dbReference>
<feature type="domain" description="Alpha-D-phosphohexomutase alpha/beta/alpha" evidence="13">
    <location>
        <begin position="184"/>
        <end position="287"/>
    </location>
</feature>
<keyword evidence="6" id="KW-0597">Phosphoprotein</keyword>
<dbReference type="InterPro" id="IPR005844">
    <property type="entry name" value="A-D-PHexomutase_a/b/a-I"/>
</dbReference>
<evidence type="ECO:0000256" key="11">
    <source>
        <dbReference type="RuleBase" id="RU004326"/>
    </source>
</evidence>
<evidence type="ECO:0000256" key="6">
    <source>
        <dbReference type="ARBA" id="ARBA00022553"/>
    </source>
</evidence>
<dbReference type="GO" id="GO:0005829">
    <property type="term" value="C:cytosol"/>
    <property type="evidence" value="ECO:0007669"/>
    <property type="project" value="TreeGrafter"/>
</dbReference>
<dbReference type="InterPro" id="IPR016066">
    <property type="entry name" value="A-D-PHexomutase_CS"/>
</dbReference>
<proteinExistence type="inferred from homology"/>
<dbReference type="EC" id="5.4.2.2" evidence="4"/>
<comment type="cofactor">
    <cofactor evidence="2">
        <name>Mg(2+)</name>
        <dbReference type="ChEBI" id="CHEBI:18420"/>
    </cofactor>
</comment>
<comment type="similarity">
    <text evidence="3 11">Belongs to the phosphohexose mutase family.</text>
</comment>
<dbReference type="Pfam" id="PF24947">
    <property type="entry name" value="PGM1_C_vert_fung"/>
    <property type="match status" value="1"/>
</dbReference>
<feature type="domain" description="Alpha-D-phosphohexomutase alpha/beta/alpha" evidence="14">
    <location>
        <begin position="296"/>
        <end position="408"/>
    </location>
</feature>
<name>A0A856MG01_9CYAN</name>
<evidence type="ECO:0000256" key="9">
    <source>
        <dbReference type="ARBA" id="ARBA00023235"/>
    </source>
</evidence>
<dbReference type="Gene3D" id="3.30.310.50">
    <property type="entry name" value="Alpha-D-phosphohexomutase, C-terminal domain"/>
    <property type="match status" value="1"/>
</dbReference>
<dbReference type="Gene3D" id="3.40.120.10">
    <property type="entry name" value="Alpha-D-Glucose-1,6-Bisphosphate, subunit A, domain 3"/>
    <property type="match status" value="3"/>
</dbReference>
<dbReference type="FunFam" id="3.40.120.10:FF:000006">
    <property type="entry name" value="Phosphoglucomutase PgmA"/>
    <property type="match status" value="1"/>
</dbReference>
<evidence type="ECO:0000259" key="14">
    <source>
        <dbReference type="Pfam" id="PF02880"/>
    </source>
</evidence>
<sequence length="544" mass="59501">MVSKTIQTQPFTDQKPGTSGLRKKVSVFQKPHYLENFVQSIFDSLEGYQGKTLVVGGDGRYYNRQAIQIILKMAAANGFGRVLVGQGGVLSTPATSAIIRKYDTFGGIILSASHNPGGPDGDFGIKYNISNGGPAPEKVTEAIYSRSKEIESYKIVEAPDVNLDTLGEFKVGDMPVEVIDSVADYAELMESLFDFDRIRQLVTNGKFRMCVDSLHAVTGPYAHNIFEERLGAPSGTVTNGKPLEDFGGGHPDPNLVYAHDLVEILFGNNAPDFGAASDGDGDRNMILGRQFFVTPSDSLAILAANAKLVPGYSSGLTGIARSMPTSQAPDRVAKQLGIECFETPTGWKFFGNLLDADRATLCGEESFGTGSNHIREKDGLWAVLFWLNILAVRKQSVEEIVTEHWQTYGRNYYSRHDYEEVDSDRANTLITSVRAMLPTLKGKRYGSYEVEYADDFSYTDPIDGSISQKQGVRIGFTDGSRIVFRLSGTGTQGATLRLYLESYEPDSAKQNLDPQEALAELITIADDIAQIHKLTGMDKPTVIT</sequence>
<dbReference type="Pfam" id="PF02879">
    <property type="entry name" value="PGM_PMM_II"/>
    <property type="match status" value="1"/>
</dbReference>
<dbReference type="GO" id="GO:0004614">
    <property type="term" value="F:phosphoglucomutase activity"/>
    <property type="evidence" value="ECO:0007669"/>
    <property type="project" value="UniProtKB-EC"/>
</dbReference>
<dbReference type="PANTHER" id="PTHR22573:SF2">
    <property type="entry name" value="PHOSPHOGLUCOMUTASE"/>
    <property type="match status" value="1"/>
</dbReference>
<dbReference type="PANTHER" id="PTHR22573">
    <property type="entry name" value="PHOSPHOHEXOMUTASE FAMILY MEMBER"/>
    <property type="match status" value="1"/>
</dbReference>
<reference evidence="15 16" key="1">
    <citation type="submission" date="2018-06" db="EMBL/GenBank/DDBJ databases">
        <title>Comparative genomics of Brasilonema spp. strains.</title>
        <authorList>
            <person name="Alvarenga D.O."/>
            <person name="Fiore M.F."/>
            <person name="Varani A.M."/>
        </authorList>
    </citation>
    <scope>NUCLEOTIDE SEQUENCE [LARGE SCALE GENOMIC DNA]</scope>
    <source>
        <strain evidence="15 16">CENA114</strain>
    </source>
</reference>
<evidence type="ECO:0000313" key="15">
    <source>
        <dbReference type="EMBL" id="QDL09638.1"/>
    </source>
</evidence>
<evidence type="ECO:0000256" key="1">
    <source>
        <dbReference type="ARBA" id="ARBA00000443"/>
    </source>
</evidence>
<evidence type="ECO:0000259" key="13">
    <source>
        <dbReference type="Pfam" id="PF02879"/>
    </source>
</evidence>
<keyword evidence="10" id="KW-0119">Carbohydrate metabolism</keyword>
<keyword evidence="9" id="KW-0413">Isomerase</keyword>
<keyword evidence="7 11" id="KW-0479">Metal-binding</keyword>
<dbReference type="SUPFAM" id="SSF53738">
    <property type="entry name" value="Phosphoglucomutase, first 3 domains"/>
    <property type="match status" value="3"/>
</dbReference>
<dbReference type="PRINTS" id="PR00509">
    <property type="entry name" value="PGMPMM"/>
</dbReference>
<dbReference type="GO" id="GO:0000287">
    <property type="term" value="F:magnesium ion binding"/>
    <property type="evidence" value="ECO:0007669"/>
    <property type="project" value="InterPro"/>
</dbReference>
<dbReference type="KEGG" id="bsen:DP114_18615"/>
<dbReference type="CDD" id="cd03085">
    <property type="entry name" value="PGM1"/>
    <property type="match status" value="1"/>
</dbReference>
<evidence type="ECO:0000256" key="5">
    <source>
        <dbReference type="ARBA" id="ARBA00022526"/>
    </source>
</evidence>
<dbReference type="RefSeq" id="WP_171976777.1">
    <property type="nucleotide sequence ID" value="NZ_CAWOXK010000001.1"/>
</dbReference>
<comment type="catalytic activity">
    <reaction evidence="1">
        <text>alpha-D-glucose 1-phosphate = alpha-D-glucose 6-phosphate</text>
        <dbReference type="Rhea" id="RHEA:23536"/>
        <dbReference type="ChEBI" id="CHEBI:58225"/>
        <dbReference type="ChEBI" id="CHEBI:58601"/>
        <dbReference type="EC" id="5.4.2.2"/>
    </reaction>
</comment>
<dbReference type="Proteomes" id="UP000503129">
    <property type="component" value="Chromosome"/>
</dbReference>
<evidence type="ECO:0000256" key="10">
    <source>
        <dbReference type="ARBA" id="ARBA00023277"/>
    </source>
</evidence>
<dbReference type="PROSITE" id="PS00710">
    <property type="entry name" value="PGM_PMM"/>
    <property type="match status" value="1"/>
</dbReference>
<evidence type="ECO:0000256" key="2">
    <source>
        <dbReference type="ARBA" id="ARBA00001946"/>
    </source>
</evidence>
<evidence type="ECO:0000256" key="3">
    <source>
        <dbReference type="ARBA" id="ARBA00010231"/>
    </source>
</evidence>
<evidence type="ECO:0000313" key="16">
    <source>
        <dbReference type="Proteomes" id="UP000503129"/>
    </source>
</evidence>
<evidence type="ECO:0000259" key="12">
    <source>
        <dbReference type="Pfam" id="PF02878"/>
    </source>
</evidence>
<dbReference type="InterPro" id="IPR005846">
    <property type="entry name" value="A-D-PHexomutase_a/b/a-III"/>
</dbReference>
<feature type="domain" description="Alpha-D-phosphohexomutase alpha/beta/alpha" evidence="12">
    <location>
        <begin position="14"/>
        <end position="153"/>
    </location>
</feature>
<dbReference type="Pfam" id="PF02878">
    <property type="entry name" value="PGM_PMM_I"/>
    <property type="match status" value="1"/>
</dbReference>
<dbReference type="InterPro" id="IPR005845">
    <property type="entry name" value="A-D-PHexomutase_a/b/a-II"/>
</dbReference>
<dbReference type="FunFam" id="3.40.120.10:FF:000004">
    <property type="entry name" value="Phosphoglucomutase 5"/>
    <property type="match status" value="1"/>
</dbReference>
<keyword evidence="5" id="KW-0313">Glucose metabolism</keyword>
<keyword evidence="8 11" id="KW-0460">Magnesium</keyword>
<accession>A0A856MG01</accession>
<dbReference type="SUPFAM" id="SSF55957">
    <property type="entry name" value="Phosphoglucomutase, C-terminal domain"/>
    <property type="match status" value="1"/>
</dbReference>
<dbReference type="InterPro" id="IPR005841">
    <property type="entry name" value="Alpha-D-phosphohexomutase_SF"/>
</dbReference>
<evidence type="ECO:0000256" key="4">
    <source>
        <dbReference type="ARBA" id="ARBA00012728"/>
    </source>
</evidence>
<dbReference type="FunFam" id="3.30.310.50:FF:000002">
    <property type="entry name" value="Phosphoglucomutase 5"/>
    <property type="match status" value="1"/>
</dbReference>
<keyword evidence="16" id="KW-1185">Reference proteome</keyword>
<dbReference type="Pfam" id="PF02880">
    <property type="entry name" value="PGM_PMM_III"/>
    <property type="match status" value="1"/>
</dbReference>
<evidence type="ECO:0000256" key="7">
    <source>
        <dbReference type="ARBA" id="ARBA00022723"/>
    </source>
</evidence>
<dbReference type="NCBIfam" id="NF005737">
    <property type="entry name" value="PRK07564.1-1"/>
    <property type="match status" value="1"/>
</dbReference>
<dbReference type="AlphaFoldDB" id="A0A856MG01"/>
<organism evidence="15 16">
    <name type="scientific">Brasilonema sennae CENA114</name>
    <dbReference type="NCBI Taxonomy" id="415709"/>
    <lineage>
        <taxon>Bacteria</taxon>
        <taxon>Bacillati</taxon>
        <taxon>Cyanobacteriota</taxon>
        <taxon>Cyanophyceae</taxon>
        <taxon>Nostocales</taxon>
        <taxon>Scytonemataceae</taxon>
        <taxon>Brasilonema</taxon>
        <taxon>Bromeliae group (in: Brasilonema)</taxon>
    </lineage>
</organism>
<protein>
    <recommendedName>
        <fullName evidence="4">phosphoglucomutase (alpha-D-glucose-1,6-bisphosphate-dependent)</fullName>
        <ecNumber evidence="4">5.4.2.2</ecNumber>
    </recommendedName>
</protein>
<evidence type="ECO:0000256" key="8">
    <source>
        <dbReference type="ARBA" id="ARBA00022842"/>
    </source>
</evidence>
<dbReference type="InterPro" id="IPR036900">
    <property type="entry name" value="A-D-PHexomutase_C_sf"/>
</dbReference>
<gene>
    <name evidence="15" type="ORF">DP114_18615</name>
</gene>
<dbReference type="GO" id="GO:0006006">
    <property type="term" value="P:glucose metabolic process"/>
    <property type="evidence" value="ECO:0007669"/>
    <property type="project" value="UniProtKB-KW"/>
</dbReference>